<dbReference type="SMART" id="SM00448">
    <property type="entry name" value="REC"/>
    <property type="match status" value="1"/>
</dbReference>
<reference evidence="4" key="1">
    <citation type="journal article" date="2019" name="Int. J. Syst. Evol. Microbiol.">
        <title>The Global Catalogue of Microorganisms (GCM) 10K type strain sequencing project: providing services to taxonomists for standard genome sequencing and annotation.</title>
        <authorList>
            <consortium name="The Broad Institute Genomics Platform"/>
            <consortium name="The Broad Institute Genome Sequencing Center for Infectious Disease"/>
            <person name="Wu L."/>
            <person name="Ma J."/>
        </authorList>
    </citation>
    <scope>NUCLEOTIDE SEQUENCE [LARGE SCALE GENOMIC DNA]</scope>
    <source>
        <strain evidence="4">KCTC 52924</strain>
    </source>
</reference>
<keyword evidence="1" id="KW-0597">Phosphoprotein</keyword>
<dbReference type="EMBL" id="JBHUOK010000033">
    <property type="protein sequence ID" value="MFD2791612.1"/>
    <property type="molecule type" value="Genomic_DNA"/>
</dbReference>
<dbReference type="InterPro" id="IPR052893">
    <property type="entry name" value="TCS_response_regulator"/>
</dbReference>
<name>A0ABW5VJ09_9FLAO</name>
<accession>A0ABW5VJ09</accession>
<proteinExistence type="predicted"/>
<gene>
    <name evidence="3" type="ORF">ACFS1K_17725</name>
</gene>
<evidence type="ECO:0000313" key="3">
    <source>
        <dbReference type="EMBL" id="MFD2791612.1"/>
    </source>
</evidence>
<protein>
    <submittedName>
        <fullName evidence="3">Two-component system response regulator</fullName>
    </submittedName>
</protein>
<dbReference type="Pfam" id="PF00072">
    <property type="entry name" value="Response_reg"/>
    <property type="match status" value="1"/>
</dbReference>
<evidence type="ECO:0000256" key="1">
    <source>
        <dbReference type="PROSITE-ProRule" id="PRU00169"/>
    </source>
</evidence>
<dbReference type="InterPro" id="IPR011006">
    <property type="entry name" value="CheY-like_superfamily"/>
</dbReference>
<dbReference type="InterPro" id="IPR001789">
    <property type="entry name" value="Sig_transdc_resp-reg_receiver"/>
</dbReference>
<comment type="caution">
    <text evidence="3">The sequence shown here is derived from an EMBL/GenBank/DDBJ whole genome shotgun (WGS) entry which is preliminary data.</text>
</comment>
<evidence type="ECO:0000313" key="4">
    <source>
        <dbReference type="Proteomes" id="UP001597532"/>
    </source>
</evidence>
<dbReference type="PROSITE" id="PS50110">
    <property type="entry name" value="RESPONSE_REGULATORY"/>
    <property type="match status" value="1"/>
</dbReference>
<feature type="domain" description="Response regulatory" evidence="2">
    <location>
        <begin position="6"/>
        <end position="135"/>
    </location>
</feature>
<organism evidence="3 4">
    <name type="scientific">Arenibacter antarcticus</name>
    <dbReference type="NCBI Taxonomy" id="2040469"/>
    <lineage>
        <taxon>Bacteria</taxon>
        <taxon>Pseudomonadati</taxon>
        <taxon>Bacteroidota</taxon>
        <taxon>Flavobacteriia</taxon>
        <taxon>Flavobacteriales</taxon>
        <taxon>Flavobacteriaceae</taxon>
        <taxon>Arenibacter</taxon>
    </lineage>
</organism>
<sequence>MTKINSIFIVDDDPITVYGIKKILKSVCDNNKIAEFQNGERAIDHVRKMILENQELPDIIFLDINMPIMDGWEFLEEFIKLPIPKAVNINIVTSSIDQNDKDKSDNFKSMTHHPIVFNSKPIRREEIEEITRVLSTQSIAFYLTLIYWKLRNYPSDEISYKGNSKFLGLPY</sequence>
<keyword evidence="4" id="KW-1185">Reference proteome</keyword>
<dbReference type="Proteomes" id="UP001597532">
    <property type="component" value="Unassembled WGS sequence"/>
</dbReference>
<feature type="modified residue" description="4-aspartylphosphate" evidence="1">
    <location>
        <position position="63"/>
    </location>
</feature>
<dbReference type="Gene3D" id="3.40.50.2300">
    <property type="match status" value="1"/>
</dbReference>
<dbReference type="PANTHER" id="PTHR44520">
    <property type="entry name" value="RESPONSE REGULATOR RCP1-RELATED"/>
    <property type="match status" value="1"/>
</dbReference>
<evidence type="ECO:0000259" key="2">
    <source>
        <dbReference type="PROSITE" id="PS50110"/>
    </source>
</evidence>
<dbReference type="SUPFAM" id="SSF52172">
    <property type="entry name" value="CheY-like"/>
    <property type="match status" value="1"/>
</dbReference>
<dbReference type="PANTHER" id="PTHR44520:SF2">
    <property type="entry name" value="RESPONSE REGULATOR RCP1"/>
    <property type="match status" value="1"/>
</dbReference>
<dbReference type="RefSeq" id="WP_370671460.1">
    <property type="nucleotide sequence ID" value="NZ_CP166679.1"/>
</dbReference>